<proteinExistence type="predicted"/>
<dbReference type="InterPro" id="IPR027417">
    <property type="entry name" value="P-loop_NTPase"/>
</dbReference>
<name>A0A3P3XRJ9_9SPIR</name>
<evidence type="ECO:0000313" key="3">
    <source>
        <dbReference type="EMBL" id="SLM18689.1"/>
    </source>
</evidence>
<dbReference type="Pfam" id="PF13173">
    <property type="entry name" value="AAA_14"/>
    <property type="match status" value="1"/>
</dbReference>
<dbReference type="Pfam" id="PF13635">
    <property type="entry name" value="DUF4143"/>
    <property type="match status" value="1"/>
</dbReference>
<organism evidence="3">
    <name type="scientific">uncultured spirochete</name>
    <dbReference type="NCBI Taxonomy" id="156406"/>
    <lineage>
        <taxon>Bacteria</taxon>
        <taxon>Pseudomonadati</taxon>
        <taxon>Spirochaetota</taxon>
        <taxon>Spirochaetia</taxon>
        <taxon>Spirochaetales</taxon>
        <taxon>environmental samples</taxon>
    </lineage>
</organism>
<sequence length="415" mass="47125">MIPRKDLDKLVRQADNHSASIIIGARQVGKSTLLGMIRDSLARPSEMFNLENPLHLALFNEGYTSFIRTVRTNTIFIDEFQYCKDISSVFKAVYDLNPQVKIYATGSSSMEIQAHLKESLAGRKLETILYPLSYGEWLSKESPRERPLLSSDITEVTGPDDLESHRKGLGEFLRYGALPGLLALSDDLEKREYLFGIYQTYIAKDIKAFLKEESVLSFNKAITWLALHNGAQLNKSTLSAVAGISSRQIDRYLDVLVGTFVLALLPPLTNNRGKELTKTPKFYLYDQGIVNSIIQDFRSIDLRPDAGMLREQFVFWELKKSIDIRFSLHYWRTTDGKEVDFVLRKDQELFPVEVKSSWNPPALPTGLRHFLTFYPETRKAVVLYDGPERTSRHGPCVVHFAPLHKAFALPGFLAG</sequence>
<feature type="domain" description="AAA" evidence="1">
    <location>
        <begin position="18"/>
        <end position="137"/>
    </location>
</feature>
<dbReference type="PANTHER" id="PTHR43566">
    <property type="entry name" value="CONSERVED PROTEIN"/>
    <property type="match status" value="1"/>
</dbReference>
<dbReference type="InterPro" id="IPR041682">
    <property type="entry name" value="AAA_14"/>
</dbReference>
<accession>A0A3P3XRJ9</accession>
<dbReference type="SUPFAM" id="SSF52540">
    <property type="entry name" value="P-loop containing nucleoside triphosphate hydrolases"/>
    <property type="match status" value="1"/>
</dbReference>
<dbReference type="PANTHER" id="PTHR43566:SF1">
    <property type="entry name" value="AAA+ ATPASE DOMAIN-CONTAINING PROTEIN"/>
    <property type="match status" value="1"/>
</dbReference>
<gene>
    <name evidence="3" type="ORF">SPIRO4BDMA_50204</name>
</gene>
<dbReference type="EMBL" id="FWDO01000005">
    <property type="protein sequence ID" value="SLM18689.1"/>
    <property type="molecule type" value="Genomic_DNA"/>
</dbReference>
<evidence type="ECO:0000259" key="2">
    <source>
        <dbReference type="Pfam" id="PF13635"/>
    </source>
</evidence>
<reference evidence="3" key="1">
    <citation type="submission" date="2017-02" db="EMBL/GenBank/DDBJ databases">
        <authorList>
            <person name="Regsiter A."/>
            <person name="William W."/>
        </authorList>
    </citation>
    <scope>NUCLEOTIDE SEQUENCE</scope>
    <source>
        <strain evidence="3">BdmA 4</strain>
    </source>
</reference>
<evidence type="ECO:0008006" key="4">
    <source>
        <dbReference type="Google" id="ProtNLM"/>
    </source>
</evidence>
<evidence type="ECO:0000259" key="1">
    <source>
        <dbReference type="Pfam" id="PF13173"/>
    </source>
</evidence>
<dbReference type="AlphaFoldDB" id="A0A3P3XRJ9"/>
<feature type="domain" description="DUF4143" evidence="2">
    <location>
        <begin position="204"/>
        <end position="357"/>
    </location>
</feature>
<protein>
    <recommendedName>
        <fullName evidence="4">ATPase</fullName>
    </recommendedName>
</protein>
<dbReference type="InterPro" id="IPR025420">
    <property type="entry name" value="DUF4143"/>
</dbReference>